<protein>
    <recommendedName>
        <fullName evidence="6">Major facilitator superfamily (MFS) profile domain-containing protein</fullName>
    </recommendedName>
</protein>
<accession>D3VG93</accession>
<feature type="transmembrane region" description="Helical" evidence="5">
    <location>
        <begin position="117"/>
        <end position="135"/>
    </location>
</feature>
<feature type="transmembrane region" description="Helical" evidence="5">
    <location>
        <begin position="205"/>
        <end position="225"/>
    </location>
</feature>
<feature type="transmembrane region" description="Helical" evidence="5">
    <location>
        <begin position="86"/>
        <end position="111"/>
    </location>
</feature>
<feature type="transmembrane region" description="Helical" evidence="5">
    <location>
        <begin position="332"/>
        <end position="354"/>
    </location>
</feature>
<dbReference type="STRING" id="406817.XNC1_0095"/>
<feature type="transmembrane region" description="Helical" evidence="5">
    <location>
        <begin position="305"/>
        <end position="325"/>
    </location>
</feature>
<feature type="transmembrane region" description="Helical" evidence="5">
    <location>
        <begin position="171"/>
        <end position="193"/>
    </location>
</feature>
<evidence type="ECO:0000259" key="6">
    <source>
        <dbReference type="PROSITE" id="PS50850"/>
    </source>
</evidence>
<evidence type="ECO:0000313" key="7">
    <source>
        <dbReference type="EMBL" id="CBJ88183.1"/>
    </source>
</evidence>
<feature type="transmembrane region" description="Helical" evidence="5">
    <location>
        <begin position="21"/>
        <end position="42"/>
    </location>
</feature>
<keyword evidence="2 5" id="KW-0812">Transmembrane</keyword>
<dbReference type="GO" id="GO:0022857">
    <property type="term" value="F:transmembrane transporter activity"/>
    <property type="evidence" value="ECO:0007669"/>
    <property type="project" value="InterPro"/>
</dbReference>
<dbReference type="eggNOG" id="COG2814">
    <property type="taxonomic scope" value="Bacteria"/>
</dbReference>
<feature type="transmembrane region" description="Helical" evidence="5">
    <location>
        <begin position="406"/>
        <end position="429"/>
    </location>
</feature>
<dbReference type="Gene3D" id="1.20.1250.20">
    <property type="entry name" value="MFS general substrate transporter like domains"/>
    <property type="match status" value="1"/>
</dbReference>
<dbReference type="KEGG" id="xne:XNC1_0095"/>
<name>D3VG93_XENNA</name>
<feature type="transmembrane region" description="Helical" evidence="5">
    <location>
        <begin position="144"/>
        <end position="165"/>
    </location>
</feature>
<evidence type="ECO:0000256" key="5">
    <source>
        <dbReference type="SAM" id="Phobius"/>
    </source>
</evidence>
<dbReference type="HOGENOM" id="CLU_000960_2_6_6"/>
<sequence length="469" mass="50281">MIMTEEGRWRDLFSGKNASSAIVLSLGVGLMAVNTLIAITILPSIVRDIGGLNLYAWNTTLFVIASIIGSILSARLLSTSGARNAYLVASLIFFVGSLICTLAPSMGIMLIGRTVQGFGGGFLFALSYSMIHLVFEQALWSRAMALISGVWGIATLIGPAIGGIFAEMNAWRYAFGTMVPVLLLYALFSYLILPKRVQSTTKTALPIIQLILLSVAVLAVSSGSLSQDVRVNIIGIFIAVVLVFILIIYERRTSARLMPKNTFSLHSPHLILFATIFLLTVGLSGDVFIPYFLQMLHGQSPLISGYMVAIAALGWSAGEMLSAGWQGAKMRFAVVSGPVFMLAGMLFLFVILPYPSAGEWQIVLPIMLGLGLFGFGVGLGWPHLLTRLLQVSSEADKSIAGSSITTIQLFSTAFGSALGGMIVNIFGFYEPGGKEGAAVSSYWLFLIFAIAPVLAFLTAYKSAKIKVEK</sequence>
<dbReference type="PROSITE" id="PS50850">
    <property type="entry name" value="MFS"/>
    <property type="match status" value="1"/>
</dbReference>
<keyword evidence="8" id="KW-1185">Reference proteome</keyword>
<dbReference type="Pfam" id="PF07690">
    <property type="entry name" value="MFS_1"/>
    <property type="match status" value="1"/>
</dbReference>
<dbReference type="InterPro" id="IPR036259">
    <property type="entry name" value="MFS_trans_sf"/>
</dbReference>
<evidence type="ECO:0000256" key="4">
    <source>
        <dbReference type="ARBA" id="ARBA00023136"/>
    </source>
</evidence>
<feature type="transmembrane region" description="Helical" evidence="5">
    <location>
        <begin position="360"/>
        <end position="385"/>
    </location>
</feature>
<dbReference type="RefSeq" id="WP_010847556.1">
    <property type="nucleotide sequence ID" value="NC_014228.1"/>
</dbReference>
<evidence type="ECO:0000313" key="8">
    <source>
        <dbReference type="Proteomes" id="UP000008075"/>
    </source>
</evidence>
<dbReference type="Gene3D" id="1.20.1720.10">
    <property type="entry name" value="Multidrug resistance protein D"/>
    <property type="match status" value="1"/>
</dbReference>
<dbReference type="PANTHER" id="PTHR23501">
    <property type="entry name" value="MAJOR FACILITATOR SUPERFAMILY"/>
    <property type="match status" value="1"/>
</dbReference>
<dbReference type="EMBL" id="FN667742">
    <property type="protein sequence ID" value="CBJ88183.1"/>
    <property type="molecule type" value="Genomic_DNA"/>
</dbReference>
<keyword evidence="4 5" id="KW-0472">Membrane</keyword>
<dbReference type="PANTHER" id="PTHR23501:SF154">
    <property type="entry name" value="MULTIDRUG-EFFLUX TRANSPORTER RV1634-RELATED"/>
    <property type="match status" value="1"/>
</dbReference>
<organism evidence="7 8">
    <name type="scientific">Xenorhabdus nematophila (strain ATCC 19061 / DSM 3370 / CCUG 14189 / LMG 1036 / NCIMB 9965 / AN6)</name>
    <dbReference type="NCBI Taxonomy" id="406817"/>
    <lineage>
        <taxon>Bacteria</taxon>
        <taxon>Pseudomonadati</taxon>
        <taxon>Pseudomonadota</taxon>
        <taxon>Gammaproteobacteria</taxon>
        <taxon>Enterobacterales</taxon>
        <taxon>Morganellaceae</taxon>
        <taxon>Xenorhabdus</taxon>
    </lineage>
</organism>
<gene>
    <name evidence="7" type="ordered locus">XNC1_0095</name>
</gene>
<dbReference type="InterPro" id="IPR020846">
    <property type="entry name" value="MFS_dom"/>
</dbReference>
<evidence type="ECO:0000256" key="1">
    <source>
        <dbReference type="ARBA" id="ARBA00004141"/>
    </source>
</evidence>
<dbReference type="GO" id="GO:0005886">
    <property type="term" value="C:plasma membrane"/>
    <property type="evidence" value="ECO:0007669"/>
    <property type="project" value="TreeGrafter"/>
</dbReference>
<keyword evidence="3 5" id="KW-1133">Transmembrane helix</keyword>
<dbReference type="GeneID" id="24903489"/>
<feature type="transmembrane region" description="Helical" evidence="5">
    <location>
        <begin position="231"/>
        <end position="249"/>
    </location>
</feature>
<dbReference type="AlphaFoldDB" id="D3VG93"/>
<dbReference type="SUPFAM" id="SSF103473">
    <property type="entry name" value="MFS general substrate transporter"/>
    <property type="match status" value="1"/>
</dbReference>
<comment type="subcellular location">
    <subcellularLocation>
        <location evidence="1">Membrane</location>
        <topology evidence="1">Multi-pass membrane protein</topology>
    </subcellularLocation>
</comment>
<reference evidence="7 8" key="1">
    <citation type="journal article" date="2011" name="PLoS ONE">
        <title>The entomopathogenic bacterial endosymbionts xenorhabdus and photorhabdus: convergent lifestyles from divergent genomes.</title>
        <authorList>
            <person name="Chaston J.M."/>
            <person name="Suen G."/>
            <person name="Tucker S.L."/>
            <person name="Andersen A.W."/>
            <person name="Bhasin A."/>
            <person name="Bode E."/>
            <person name="Bode H.B."/>
            <person name="Brachmann A.O."/>
            <person name="Cowles C.E."/>
            <person name="Cowles K.N."/>
            <person name="Darby C."/>
            <person name="de Leon L."/>
            <person name="Drace K."/>
            <person name="Du Z."/>
            <person name="Givaudan A."/>
            <person name="Herbert Tran E.E."/>
            <person name="Jewell K.A."/>
            <person name="Knack J.J."/>
            <person name="Krasomil-Osterfeld K.C."/>
            <person name="Kukor R."/>
            <person name="Lanois A."/>
            <person name="Latreille P."/>
            <person name="Leimgruber N.K."/>
            <person name="Lipke C.M."/>
            <person name="Liu R."/>
            <person name="Lu X."/>
            <person name="Martens E.C."/>
            <person name="Marri P.R."/>
            <person name="Medigue C."/>
            <person name="Menard M.L."/>
            <person name="Miller N.M."/>
            <person name="Morales-Soto N."/>
            <person name="Norton S."/>
            <person name="Ogier J.C."/>
            <person name="Orchard S.S."/>
            <person name="Park D."/>
            <person name="Park Y."/>
            <person name="Qurollo B.A."/>
            <person name="Sugar D.R."/>
            <person name="Richards G.R."/>
            <person name="Rouy Z."/>
            <person name="Slominski B."/>
            <person name="Slominski K."/>
            <person name="Snyder H."/>
            <person name="Tjaden B.C."/>
            <person name="van der Hoeven R."/>
            <person name="Welch R.D."/>
            <person name="Wheeler C."/>
            <person name="Xiang B."/>
            <person name="Barbazuk B."/>
            <person name="Gaudriault S."/>
            <person name="Goodner B."/>
            <person name="Slater S.C."/>
            <person name="Forst S."/>
            <person name="Goldman B.S."/>
            <person name="Goodrich-Blair H."/>
        </authorList>
    </citation>
    <scope>NUCLEOTIDE SEQUENCE [LARGE SCALE GENOMIC DNA]</scope>
    <source>
        <strain evidence="8">ATCC 19061 / DSM 3370 / CCUG 14189 / LMG 1036 / NCIMB 9965 / AN6</strain>
    </source>
</reference>
<dbReference type="InterPro" id="IPR011701">
    <property type="entry name" value="MFS"/>
</dbReference>
<evidence type="ECO:0000256" key="3">
    <source>
        <dbReference type="ARBA" id="ARBA00022989"/>
    </source>
</evidence>
<evidence type="ECO:0000256" key="2">
    <source>
        <dbReference type="ARBA" id="ARBA00022692"/>
    </source>
</evidence>
<feature type="domain" description="Major facilitator superfamily (MFS) profile" evidence="6">
    <location>
        <begin position="20"/>
        <end position="464"/>
    </location>
</feature>
<feature type="transmembrane region" description="Helical" evidence="5">
    <location>
        <begin position="441"/>
        <end position="460"/>
    </location>
</feature>
<feature type="transmembrane region" description="Helical" evidence="5">
    <location>
        <begin position="270"/>
        <end position="293"/>
    </location>
</feature>
<dbReference type="Proteomes" id="UP000008075">
    <property type="component" value="Chromosome"/>
</dbReference>
<feature type="transmembrane region" description="Helical" evidence="5">
    <location>
        <begin position="54"/>
        <end position="74"/>
    </location>
</feature>
<proteinExistence type="predicted"/>